<protein>
    <submittedName>
        <fullName evidence="2">Uncharacterized protein</fullName>
    </submittedName>
</protein>
<sequence length="247" mass="26897">MEEEELWPQTPLASSWRDTALDEVCQQLVTNVDSPSGVGGDQNRANRKEIQSGSRTGIFVQVSSYRRTRKGKDANLVDTTQAWQWLPSQLILAEEYDGRWQCARGRECIDLPKLVGSRGGEGQRGGTEGRDRGEERGGESGRCGAAVVAARGPSADRATSRERLMGDSTAGGRRRAQREEEEERKWDSTLRSQETLSLSFSCSQLLPVPETWAAAQTDGVEVCAVRDGCAGAHMLPAAAADPSPTHH</sequence>
<evidence type="ECO:0000313" key="2">
    <source>
        <dbReference type="EMBL" id="TNN78317.1"/>
    </source>
</evidence>
<feature type="compositionally biased region" description="Gly residues" evidence="1">
    <location>
        <begin position="117"/>
        <end position="126"/>
    </location>
</feature>
<accession>A0A4Z2IKQ4</accession>
<reference evidence="2 3" key="1">
    <citation type="submission" date="2019-03" db="EMBL/GenBank/DDBJ databases">
        <title>First draft genome of Liparis tanakae, snailfish: a comprehensive survey of snailfish specific genes.</title>
        <authorList>
            <person name="Kim W."/>
            <person name="Song I."/>
            <person name="Jeong J.-H."/>
            <person name="Kim D."/>
            <person name="Kim S."/>
            <person name="Ryu S."/>
            <person name="Song J.Y."/>
            <person name="Lee S.K."/>
        </authorList>
    </citation>
    <scope>NUCLEOTIDE SEQUENCE [LARGE SCALE GENOMIC DNA]</scope>
    <source>
        <tissue evidence="2">Muscle</tissue>
    </source>
</reference>
<feature type="compositionally biased region" description="Basic and acidic residues" evidence="1">
    <location>
        <begin position="127"/>
        <end position="139"/>
    </location>
</feature>
<dbReference type="Proteomes" id="UP000314294">
    <property type="component" value="Unassembled WGS sequence"/>
</dbReference>
<name>A0A4Z2IKQ4_9TELE</name>
<feature type="region of interest" description="Disordered" evidence="1">
    <location>
        <begin position="113"/>
        <end position="188"/>
    </location>
</feature>
<evidence type="ECO:0000256" key="1">
    <source>
        <dbReference type="SAM" id="MobiDB-lite"/>
    </source>
</evidence>
<organism evidence="2 3">
    <name type="scientific">Liparis tanakae</name>
    <name type="common">Tanaka's snailfish</name>
    <dbReference type="NCBI Taxonomy" id="230148"/>
    <lineage>
        <taxon>Eukaryota</taxon>
        <taxon>Metazoa</taxon>
        <taxon>Chordata</taxon>
        <taxon>Craniata</taxon>
        <taxon>Vertebrata</taxon>
        <taxon>Euteleostomi</taxon>
        <taxon>Actinopterygii</taxon>
        <taxon>Neopterygii</taxon>
        <taxon>Teleostei</taxon>
        <taxon>Neoteleostei</taxon>
        <taxon>Acanthomorphata</taxon>
        <taxon>Eupercaria</taxon>
        <taxon>Perciformes</taxon>
        <taxon>Cottioidei</taxon>
        <taxon>Cottales</taxon>
        <taxon>Liparidae</taxon>
        <taxon>Liparis</taxon>
    </lineage>
</organism>
<proteinExistence type="predicted"/>
<evidence type="ECO:0000313" key="3">
    <source>
        <dbReference type="Proteomes" id="UP000314294"/>
    </source>
</evidence>
<keyword evidence="3" id="KW-1185">Reference proteome</keyword>
<comment type="caution">
    <text evidence="2">The sequence shown here is derived from an EMBL/GenBank/DDBJ whole genome shotgun (WGS) entry which is preliminary data.</text>
</comment>
<dbReference type="AlphaFoldDB" id="A0A4Z2IKQ4"/>
<gene>
    <name evidence="2" type="ORF">EYF80_011557</name>
</gene>
<dbReference type="EMBL" id="SRLO01000075">
    <property type="protein sequence ID" value="TNN78317.1"/>
    <property type="molecule type" value="Genomic_DNA"/>
</dbReference>